<dbReference type="EMBL" id="JH688543">
    <property type="protein sequence ID" value="EJD32940.1"/>
    <property type="molecule type" value="Genomic_DNA"/>
</dbReference>
<name>J0WMC3_AURST</name>
<protein>
    <submittedName>
        <fullName evidence="1">Uncharacterized protein</fullName>
    </submittedName>
</protein>
<dbReference type="AlphaFoldDB" id="J0WMC3"/>
<evidence type="ECO:0000313" key="1">
    <source>
        <dbReference type="EMBL" id="EJD32940.1"/>
    </source>
</evidence>
<dbReference type="Proteomes" id="UP000006514">
    <property type="component" value="Unassembled WGS sequence"/>
</dbReference>
<evidence type="ECO:0000313" key="2">
    <source>
        <dbReference type="Proteomes" id="UP000006514"/>
    </source>
</evidence>
<dbReference type="KEGG" id="adl:AURDEDRAFT_131927"/>
<organism evidence="1 2">
    <name type="scientific">Auricularia subglabra (strain TFB-10046 / SS5)</name>
    <name type="common">White-rot fungus</name>
    <name type="synonym">Auricularia delicata (strain TFB10046)</name>
    <dbReference type="NCBI Taxonomy" id="717982"/>
    <lineage>
        <taxon>Eukaryota</taxon>
        <taxon>Fungi</taxon>
        <taxon>Dikarya</taxon>
        <taxon>Basidiomycota</taxon>
        <taxon>Agaricomycotina</taxon>
        <taxon>Agaricomycetes</taxon>
        <taxon>Auriculariales</taxon>
        <taxon>Auriculariaceae</taxon>
        <taxon>Auricularia</taxon>
    </lineage>
</organism>
<dbReference type="InParanoid" id="J0WMC3"/>
<sequence length="812" mass="91521">MPSLKDFHVRIPCHPNTRRSPDDYVRAFQWIDQFLQSYTGRRLHSAAFIFAPCKYLEDRSLLLASLIQRNPFSFPGTLRFFDFQPKLELHLAAETLDLTPLLLLPSQSNLRSLLLAACDFVLINPLSWDSQPNLTRLRVQGEPRHPISPINVSCSQLSLALSYAAPSWRHTVTNLQLYSVPFDHDCAFAIGELAVLTHFDLAPVTLDVKAARLLMDDDNDALLEANSRLEHSEQNRLAGLPGAVRLVLAPAADRLAHQAMPAYLIYEYCRDDLFLLLKLCLPLLSRLRVMHIGVLCRVPNERLVEAGSLSAHIAAICPSLQLVAFGPRRYPHSSAMPVELWDMIMAAPDNDDDRGRVALGLSALCCHSRCLAINRAYVTLRITDDNIFLLDSHVRRMRLPGVPTPFDFTRAVRAVPRLHDLSPLLRILPRTFPELTSLTIAFRPVDYPLPEDSWDFFRDDLNLLRALSGAYALRHFSFYLVVSHPHEGQTVDVRDLCHLNSLALHSLSLRMTGGIDFVSRANLMPPTTLRLLRLSVELFALVDSSFWAVLPLSFVRLDIEESRMSTHMRRFRADDAARTLASAIWDAAPGLREKLRTLRLTQVYISYAAILAIPNLTGLTRLDLHPEGRHPPVDEEVILDADNTLTVIQPVSEDALKRSGVRPRTGSLLASPSWYQLSVWVPVLRYLLSHLPQLTVLHFGGFGRTLDTNRVAPVLDMQARHLALFTKLHSSLHPALSLWHFGRCDLPAHVRSYLHIPTCGKCAPLGPGRRSPECLLYEDYLSGEHPDDAFFAQPYEHDLRVEFKQRAPVSPA</sequence>
<accession>J0WMC3</accession>
<reference evidence="2" key="1">
    <citation type="journal article" date="2012" name="Science">
        <title>The Paleozoic origin of enzymatic lignin decomposition reconstructed from 31 fungal genomes.</title>
        <authorList>
            <person name="Floudas D."/>
            <person name="Binder M."/>
            <person name="Riley R."/>
            <person name="Barry K."/>
            <person name="Blanchette R.A."/>
            <person name="Henrissat B."/>
            <person name="Martinez A.T."/>
            <person name="Otillar R."/>
            <person name="Spatafora J.W."/>
            <person name="Yadav J.S."/>
            <person name="Aerts A."/>
            <person name="Benoit I."/>
            <person name="Boyd A."/>
            <person name="Carlson A."/>
            <person name="Copeland A."/>
            <person name="Coutinho P.M."/>
            <person name="de Vries R.P."/>
            <person name="Ferreira P."/>
            <person name="Findley K."/>
            <person name="Foster B."/>
            <person name="Gaskell J."/>
            <person name="Glotzer D."/>
            <person name="Gorecki P."/>
            <person name="Heitman J."/>
            <person name="Hesse C."/>
            <person name="Hori C."/>
            <person name="Igarashi K."/>
            <person name="Jurgens J.A."/>
            <person name="Kallen N."/>
            <person name="Kersten P."/>
            <person name="Kohler A."/>
            <person name="Kuees U."/>
            <person name="Kumar T.K.A."/>
            <person name="Kuo A."/>
            <person name="LaButti K."/>
            <person name="Larrondo L.F."/>
            <person name="Lindquist E."/>
            <person name="Ling A."/>
            <person name="Lombard V."/>
            <person name="Lucas S."/>
            <person name="Lundell T."/>
            <person name="Martin R."/>
            <person name="McLaughlin D.J."/>
            <person name="Morgenstern I."/>
            <person name="Morin E."/>
            <person name="Murat C."/>
            <person name="Nagy L.G."/>
            <person name="Nolan M."/>
            <person name="Ohm R.A."/>
            <person name="Patyshakuliyeva A."/>
            <person name="Rokas A."/>
            <person name="Ruiz-Duenas F.J."/>
            <person name="Sabat G."/>
            <person name="Salamov A."/>
            <person name="Samejima M."/>
            <person name="Schmutz J."/>
            <person name="Slot J.C."/>
            <person name="St John F."/>
            <person name="Stenlid J."/>
            <person name="Sun H."/>
            <person name="Sun S."/>
            <person name="Syed K."/>
            <person name="Tsang A."/>
            <person name="Wiebenga A."/>
            <person name="Young D."/>
            <person name="Pisabarro A."/>
            <person name="Eastwood D.C."/>
            <person name="Martin F."/>
            <person name="Cullen D."/>
            <person name="Grigoriev I.V."/>
            <person name="Hibbett D.S."/>
        </authorList>
    </citation>
    <scope>NUCLEOTIDE SEQUENCE [LARGE SCALE GENOMIC DNA]</scope>
    <source>
        <strain evidence="2">TFB10046</strain>
    </source>
</reference>
<gene>
    <name evidence="1" type="ORF">AURDEDRAFT_131927</name>
</gene>
<keyword evidence="2" id="KW-1185">Reference proteome</keyword>
<proteinExistence type="predicted"/>